<keyword evidence="5" id="KW-0479">Metal-binding</keyword>
<name>A0A9N7RKW2_STRHE</name>
<gene>
    <name evidence="15" type="ORF">SHERM_29016</name>
</gene>
<dbReference type="AlphaFoldDB" id="A0A9N7RKW2"/>
<evidence type="ECO:0000256" key="5">
    <source>
        <dbReference type="ARBA" id="ARBA00022723"/>
    </source>
</evidence>
<comment type="similarity">
    <text evidence="11">Belongs to the RING-type zinc finger family. ATL subfamily.</text>
</comment>
<protein>
    <submittedName>
        <fullName evidence="15">E3 ubiquitin-protein ligase ATL23</fullName>
    </submittedName>
</protein>
<keyword evidence="10 13" id="KW-0472">Membrane</keyword>
<evidence type="ECO:0000256" key="10">
    <source>
        <dbReference type="ARBA" id="ARBA00023136"/>
    </source>
</evidence>
<dbReference type="EMBL" id="CACSLK010027842">
    <property type="protein sequence ID" value="CAA0833760.1"/>
    <property type="molecule type" value="Genomic_DNA"/>
</dbReference>
<dbReference type="GO" id="GO:0016020">
    <property type="term" value="C:membrane"/>
    <property type="evidence" value="ECO:0007669"/>
    <property type="project" value="UniProtKB-SubCell"/>
</dbReference>
<feature type="transmembrane region" description="Helical" evidence="13">
    <location>
        <begin position="6"/>
        <end position="26"/>
    </location>
</feature>
<evidence type="ECO:0000256" key="6">
    <source>
        <dbReference type="ARBA" id="ARBA00022771"/>
    </source>
</evidence>
<evidence type="ECO:0000256" key="12">
    <source>
        <dbReference type="PROSITE-ProRule" id="PRU00175"/>
    </source>
</evidence>
<keyword evidence="8" id="KW-0862">Zinc</keyword>
<evidence type="ECO:0000313" key="15">
    <source>
        <dbReference type="EMBL" id="CAA0833760.1"/>
    </source>
</evidence>
<dbReference type="GO" id="GO:0008270">
    <property type="term" value="F:zinc ion binding"/>
    <property type="evidence" value="ECO:0007669"/>
    <property type="project" value="UniProtKB-KW"/>
</dbReference>
<evidence type="ECO:0000256" key="11">
    <source>
        <dbReference type="ARBA" id="ARBA00024209"/>
    </source>
</evidence>
<comment type="caution">
    <text evidence="15">The sequence shown here is derived from an EMBL/GenBank/DDBJ whole genome shotgun (WGS) entry which is preliminary data.</text>
</comment>
<feature type="domain" description="RING-type" evidence="14">
    <location>
        <begin position="80"/>
        <end position="122"/>
    </location>
</feature>
<evidence type="ECO:0000256" key="2">
    <source>
        <dbReference type="ARBA" id="ARBA00004906"/>
    </source>
</evidence>
<evidence type="ECO:0000256" key="4">
    <source>
        <dbReference type="ARBA" id="ARBA00022692"/>
    </source>
</evidence>
<dbReference type="PANTHER" id="PTHR45768:SF61">
    <property type="entry name" value="RING-H2 FINGER PROTEIN ATL18"/>
    <property type="match status" value="1"/>
</dbReference>
<dbReference type="InterPro" id="IPR001841">
    <property type="entry name" value="Znf_RING"/>
</dbReference>
<dbReference type="PANTHER" id="PTHR45768">
    <property type="entry name" value="E3 UBIQUITIN-PROTEIN LIGASE RNF13-LIKE"/>
    <property type="match status" value="1"/>
</dbReference>
<evidence type="ECO:0000256" key="3">
    <source>
        <dbReference type="ARBA" id="ARBA00022679"/>
    </source>
</evidence>
<keyword evidence="16" id="KW-1185">Reference proteome</keyword>
<dbReference type="OrthoDB" id="8062037at2759"/>
<dbReference type="SMART" id="SM00184">
    <property type="entry name" value="RING"/>
    <property type="match status" value="1"/>
</dbReference>
<reference evidence="15" key="1">
    <citation type="submission" date="2019-12" db="EMBL/GenBank/DDBJ databases">
        <authorList>
            <person name="Scholes J."/>
        </authorList>
    </citation>
    <scope>NUCLEOTIDE SEQUENCE</scope>
</reference>
<keyword evidence="4 13" id="KW-0812">Transmembrane</keyword>
<dbReference type="Pfam" id="PF13639">
    <property type="entry name" value="zf-RING_2"/>
    <property type="match status" value="1"/>
</dbReference>
<evidence type="ECO:0000313" key="16">
    <source>
        <dbReference type="Proteomes" id="UP001153555"/>
    </source>
</evidence>
<evidence type="ECO:0000256" key="1">
    <source>
        <dbReference type="ARBA" id="ARBA00004167"/>
    </source>
</evidence>
<sequence>MAILISLLLLVIGIGILILIHVCVVGRTLRQGIIARYSVERGRLGSRSLSRDEIEKLPCFDFQGKDEEKGATSTSPCADCAVCLEMFRAGEKCRLLPLCNHSFHAECVDVWLMKVSVCPICRADLDKSGSLFGEERRSETTGIEINAQENQTGS</sequence>
<evidence type="ECO:0000256" key="9">
    <source>
        <dbReference type="ARBA" id="ARBA00022989"/>
    </source>
</evidence>
<evidence type="ECO:0000259" key="14">
    <source>
        <dbReference type="PROSITE" id="PS50089"/>
    </source>
</evidence>
<evidence type="ECO:0000256" key="8">
    <source>
        <dbReference type="ARBA" id="ARBA00022833"/>
    </source>
</evidence>
<keyword evidence="6 12" id="KW-0863">Zinc-finger</keyword>
<keyword evidence="7" id="KW-0833">Ubl conjugation pathway</keyword>
<proteinExistence type="inferred from homology"/>
<dbReference type="Proteomes" id="UP001153555">
    <property type="component" value="Unassembled WGS sequence"/>
</dbReference>
<comment type="pathway">
    <text evidence="2">Protein modification; protein ubiquitination.</text>
</comment>
<keyword evidence="3" id="KW-0808">Transferase</keyword>
<evidence type="ECO:0000256" key="13">
    <source>
        <dbReference type="SAM" id="Phobius"/>
    </source>
</evidence>
<comment type="subcellular location">
    <subcellularLocation>
        <location evidence="1">Membrane</location>
        <topology evidence="1">Single-pass membrane protein</topology>
    </subcellularLocation>
</comment>
<dbReference type="Gene3D" id="3.30.40.10">
    <property type="entry name" value="Zinc/RING finger domain, C3HC4 (zinc finger)"/>
    <property type="match status" value="1"/>
</dbReference>
<dbReference type="SUPFAM" id="SSF57850">
    <property type="entry name" value="RING/U-box"/>
    <property type="match status" value="1"/>
</dbReference>
<accession>A0A9N7RKW2</accession>
<dbReference type="InterPro" id="IPR013083">
    <property type="entry name" value="Znf_RING/FYVE/PHD"/>
</dbReference>
<keyword evidence="9 13" id="KW-1133">Transmembrane helix</keyword>
<evidence type="ECO:0000256" key="7">
    <source>
        <dbReference type="ARBA" id="ARBA00022786"/>
    </source>
</evidence>
<dbReference type="GO" id="GO:0016740">
    <property type="term" value="F:transferase activity"/>
    <property type="evidence" value="ECO:0007669"/>
    <property type="project" value="UniProtKB-KW"/>
</dbReference>
<organism evidence="15 16">
    <name type="scientific">Striga hermonthica</name>
    <name type="common">Purple witchweed</name>
    <name type="synonym">Buchnera hermonthica</name>
    <dbReference type="NCBI Taxonomy" id="68872"/>
    <lineage>
        <taxon>Eukaryota</taxon>
        <taxon>Viridiplantae</taxon>
        <taxon>Streptophyta</taxon>
        <taxon>Embryophyta</taxon>
        <taxon>Tracheophyta</taxon>
        <taxon>Spermatophyta</taxon>
        <taxon>Magnoliopsida</taxon>
        <taxon>eudicotyledons</taxon>
        <taxon>Gunneridae</taxon>
        <taxon>Pentapetalae</taxon>
        <taxon>asterids</taxon>
        <taxon>lamiids</taxon>
        <taxon>Lamiales</taxon>
        <taxon>Orobanchaceae</taxon>
        <taxon>Buchnereae</taxon>
        <taxon>Striga</taxon>
    </lineage>
</organism>
<dbReference type="PROSITE" id="PS50089">
    <property type="entry name" value="ZF_RING_2"/>
    <property type="match status" value="1"/>
</dbReference>